<name>L8E8E6_HUMAN</name>
<reference evidence="1" key="1">
    <citation type="journal article" date="2013" name="PLoS ONE">
        <title>Direct detection of alternative open reading frames translation products in human significantly expands the proteome.</title>
        <authorList>
            <person name="Vanderperre B."/>
            <person name="Lucier J.-F."/>
            <person name="Motard J."/>
            <person name="Tremblay G."/>
            <person name="Vanderperre S."/>
            <person name="Wisztorski M."/>
            <person name="Salzet M."/>
            <person name="Boisvert F.-M."/>
            <person name="Roucou X."/>
        </authorList>
    </citation>
    <scope>NUCLEOTIDE SEQUENCE</scope>
</reference>
<accession>L8E8E6</accession>
<proteinExistence type="predicted"/>
<evidence type="ECO:0000313" key="1">
    <source>
        <dbReference type="EMBL" id="CCQ43399.1"/>
    </source>
</evidence>
<organism evidence="1">
    <name type="scientific">Homo sapiens</name>
    <name type="common">Human</name>
    <dbReference type="NCBI Taxonomy" id="9606"/>
    <lineage>
        <taxon>Eukaryota</taxon>
        <taxon>Metazoa</taxon>
        <taxon>Chordata</taxon>
        <taxon>Craniata</taxon>
        <taxon>Vertebrata</taxon>
        <taxon>Euteleostomi</taxon>
        <taxon>Mammalia</taxon>
        <taxon>Eutheria</taxon>
        <taxon>Euarchontoglires</taxon>
        <taxon>Primates</taxon>
        <taxon>Haplorrhini</taxon>
        <taxon>Catarrhini</taxon>
        <taxon>Hominidae</taxon>
        <taxon>Homo</taxon>
    </lineage>
</organism>
<dbReference type="ChiTaRS" id="PLA2R1">
    <property type="organism name" value="human"/>
</dbReference>
<dbReference type="AlphaFoldDB" id="L8E8E6"/>
<gene>
    <name evidence="1" type="primary">PLA2R1</name>
</gene>
<sequence length="96" mass="10707">MTLQSSLLIGTHLSPTFFQIEASCVSQQSSLRDTGKSKIVKKDFFTFVKKQAMSSLMLNQDVKRDGRDMVDSVTKLTQSFEALTKLPAVITVLLHL</sequence>
<dbReference type="OrthoDB" id="5858677at2759"/>
<dbReference type="EMBL" id="HF583902">
    <property type="protein sequence ID" value="CCQ43399.1"/>
    <property type="molecule type" value="Genomic_DNA"/>
</dbReference>
<protein>
    <submittedName>
        <fullName evidence="1">Alternative protein PLA2R1</fullName>
    </submittedName>
</protein>